<reference evidence="1" key="2">
    <citation type="submission" date="2022-01" db="EMBL/GenBank/DDBJ databases">
        <title>Collection of gut derived symbiotic bacterial strains cultured from healthy donors.</title>
        <authorList>
            <person name="Lin H."/>
            <person name="Kohout C."/>
            <person name="Waligurski E."/>
            <person name="Pamer E.G."/>
        </authorList>
    </citation>
    <scope>NUCLEOTIDE SEQUENCE</scope>
    <source>
        <strain evidence="1">MSK.14.39</strain>
    </source>
</reference>
<keyword evidence="4" id="KW-1185">Reference proteome</keyword>
<accession>A0A844FGI0</accession>
<evidence type="ECO:0000313" key="2">
    <source>
        <dbReference type="EMBL" id="MSS43070.1"/>
    </source>
</evidence>
<dbReference type="AlphaFoldDB" id="A0A844FGI0"/>
<dbReference type="OrthoDB" id="1957986at2"/>
<name>A0A844FGI0_9FIRM</name>
<reference evidence="2 3" key="1">
    <citation type="submission" date="2019-08" db="EMBL/GenBank/DDBJ databases">
        <title>In-depth cultivation of the pig gut microbiome towards novel bacterial diversity and tailored functional studies.</title>
        <authorList>
            <person name="Wylensek D."/>
            <person name="Hitch T.C.A."/>
            <person name="Clavel T."/>
        </authorList>
    </citation>
    <scope>NUCLEOTIDE SEQUENCE [LARGE SCALE GENOMIC DNA]</scope>
    <source>
        <strain evidence="2 3">Med78-601-WT-4W-RMD-3</strain>
    </source>
</reference>
<gene>
    <name evidence="2" type="ORF">FYJ27_04895</name>
    <name evidence="1" type="ORF">L0P62_05610</name>
</gene>
<dbReference type="Proteomes" id="UP000462760">
    <property type="component" value="Unassembled WGS sequence"/>
</dbReference>
<dbReference type="Proteomes" id="UP001108123">
    <property type="component" value="Unassembled WGS sequence"/>
</dbReference>
<dbReference type="RefSeq" id="WP_154483747.1">
    <property type="nucleotide sequence ID" value="NZ_JAHLOA010000001.1"/>
</dbReference>
<sequence>MGSNNIPYPELYYRIYPKVIDTISKNIKEVPIEEDILEEDIDKMIDEVFEEIVKECPEIGEDPMERRQRPFRYRNRQRIYYGRERLVKDIIGIILISELLRRRYPYNHGYGLWY</sequence>
<dbReference type="EMBL" id="JAKNID010000015">
    <property type="protein sequence ID" value="MCG4564924.1"/>
    <property type="molecule type" value="Genomic_DNA"/>
</dbReference>
<organism evidence="2 3">
    <name type="scientific">Anaerosalibacter bizertensis</name>
    <dbReference type="NCBI Taxonomy" id="932217"/>
    <lineage>
        <taxon>Bacteria</taxon>
        <taxon>Bacillati</taxon>
        <taxon>Bacillota</taxon>
        <taxon>Tissierellia</taxon>
        <taxon>Tissierellales</taxon>
        <taxon>Sporanaerobacteraceae</taxon>
        <taxon>Anaerosalibacter</taxon>
    </lineage>
</organism>
<evidence type="ECO:0000313" key="3">
    <source>
        <dbReference type="Proteomes" id="UP000462760"/>
    </source>
</evidence>
<evidence type="ECO:0000313" key="4">
    <source>
        <dbReference type="Proteomes" id="UP001108123"/>
    </source>
</evidence>
<protein>
    <submittedName>
        <fullName evidence="2">Uncharacterized protein</fullName>
    </submittedName>
</protein>
<comment type="caution">
    <text evidence="2">The sequence shown here is derived from an EMBL/GenBank/DDBJ whole genome shotgun (WGS) entry which is preliminary data.</text>
</comment>
<proteinExistence type="predicted"/>
<evidence type="ECO:0000313" key="1">
    <source>
        <dbReference type="EMBL" id="MCG4564924.1"/>
    </source>
</evidence>
<dbReference type="EMBL" id="VULR01000005">
    <property type="protein sequence ID" value="MSS43070.1"/>
    <property type="molecule type" value="Genomic_DNA"/>
</dbReference>